<dbReference type="PROSITE" id="PS50113">
    <property type="entry name" value="PAC"/>
    <property type="match status" value="1"/>
</dbReference>
<comment type="subcellular location">
    <subcellularLocation>
        <location evidence="1">Cell membrane</location>
        <topology evidence="1">Multi-pass membrane protein</topology>
    </subcellularLocation>
</comment>
<feature type="domain" description="GGDEF" evidence="8">
    <location>
        <begin position="785"/>
        <end position="915"/>
    </location>
</feature>
<dbReference type="PROSITE" id="PS50887">
    <property type="entry name" value="GGDEF"/>
    <property type="match status" value="1"/>
</dbReference>
<dbReference type="InterPro" id="IPR029787">
    <property type="entry name" value="Nucleotide_cyclase"/>
</dbReference>
<dbReference type="SMART" id="SM00065">
    <property type="entry name" value="GAF"/>
    <property type="match status" value="1"/>
</dbReference>
<dbReference type="SUPFAM" id="SSF55785">
    <property type="entry name" value="PYP-like sensor domain (PAS domain)"/>
    <property type="match status" value="2"/>
</dbReference>
<protein>
    <submittedName>
        <fullName evidence="10">PAS domain S-box-containing protein/diguanylate cyclase (GGDEF) domain-containing protein</fullName>
    </submittedName>
</protein>
<feature type="domain" description="PAC" evidence="7">
    <location>
        <begin position="378"/>
        <end position="430"/>
    </location>
</feature>
<evidence type="ECO:0000256" key="2">
    <source>
        <dbReference type="ARBA" id="ARBA00022475"/>
    </source>
</evidence>
<dbReference type="Proteomes" id="UP000192738">
    <property type="component" value="Unassembled WGS sequence"/>
</dbReference>
<dbReference type="InterPro" id="IPR003018">
    <property type="entry name" value="GAF"/>
</dbReference>
<evidence type="ECO:0000256" key="5">
    <source>
        <dbReference type="ARBA" id="ARBA00023136"/>
    </source>
</evidence>
<dbReference type="Pfam" id="PF13487">
    <property type="entry name" value="HD_5"/>
    <property type="match status" value="1"/>
</dbReference>
<feature type="domain" description="HD-GYP" evidence="9">
    <location>
        <begin position="907"/>
        <end position="1095"/>
    </location>
</feature>
<dbReference type="SMART" id="SM00267">
    <property type="entry name" value="GGDEF"/>
    <property type="match status" value="1"/>
</dbReference>
<dbReference type="InterPro" id="IPR001610">
    <property type="entry name" value="PAC"/>
</dbReference>
<dbReference type="Pfam" id="PF13185">
    <property type="entry name" value="GAF_2"/>
    <property type="match status" value="1"/>
</dbReference>
<evidence type="ECO:0000313" key="10">
    <source>
        <dbReference type="EMBL" id="SMD05483.1"/>
    </source>
</evidence>
<dbReference type="InterPro" id="IPR035965">
    <property type="entry name" value="PAS-like_dom_sf"/>
</dbReference>
<dbReference type="CDD" id="cd12915">
    <property type="entry name" value="PDC2_DGC_like"/>
    <property type="match status" value="1"/>
</dbReference>
<name>A0A1W2E6S4_9FIRM</name>
<dbReference type="CDD" id="cd01949">
    <property type="entry name" value="GGDEF"/>
    <property type="match status" value="1"/>
</dbReference>
<dbReference type="CDD" id="cd00130">
    <property type="entry name" value="PAS"/>
    <property type="match status" value="1"/>
</dbReference>
<dbReference type="CDD" id="cd00077">
    <property type="entry name" value="HDc"/>
    <property type="match status" value="1"/>
</dbReference>
<evidence type="ECO:0000259" key="8">
    <source>
        <dbReference type="PROSITE" id="PS50887"/>
    </source>
</evidence>
<dbReference type="InterPro" id="IPR029016">
    <property type="entry name" value="GAF-like_dom_sf"/>
</dbReference>
<evidence type="ECO:0000256" key="4">
    <source>
        <dbReference type="ARBA" id="ARBA00022989"/>
    </source>
</evidence>
<gene>
    <name evidence="10" type="ORF">SAMN04488500_12163</name>
</gene>
<dbReference type="RefSeq" id="WP_176215615.1">
    <property type="nucleotide sequence ID" value="NZ_CP155572.1"/>
</dbReference>
<evidence type="ECO:0000256" key="3">
    <source>
        <dbReference type="ARBA" id="ARBA00022692"/>
    </source>
</evidence>
<keyword evidence="5 6" id="KW-0472">Membrane</keyword>
<feature type="transmembrane region" description="Helical" evidence="6">
    <location>
        <begin position="284"/>
        <end position="304"/>
    </location>
</feature>
<dbReference type="Pfam" id="PF08448">
    <property type="entry name" value="PAS_4"/>
    <property type="match status" value="1"/>
</dbReference>
<evidence type="ECO:0000259" key="7">
    <source>
        <dbReference type="PROSITE" id="PS50113"/>
    </source>
</evidence>
<dbReference type="CDD" id="cd12914">
    <property type="entry name" value="PDC1_DGC_like"/>
    <property type="match status" value="1"/>
</dbReference>
<dbReference type="SUPFAM" id="SSF55073">
    <property type="entry name" value="Nucleotide cyclase"/>
    <property type="match status" value="1"/>
</dbReference>
<evidence type="ECO:0000259" key="9">
    <source>
        <dbReference type="PROSITE" id="PS51832"/>
    </source>
</evidence>
<dbReference type="Gene3D" id="3.30.450.20">
    <property type="entry name" value="PAS domain"/>
    <property type="match status" value="4"/>
</dbReference>
<sequence>MDKIGQYLRNWIIPDRSIILFCAVLLVFVWSGTLWQIDHDRKATSDMIRQDGDRLTRAFEEHVRRVLKTNEFYLNSMKAEYEQSYTLSPTLERVFQQLRLDPIATAGIVNSAGDLVVSTLGNAAGVNIATVPHFVYHIAADPGEIYLGRPFVGRTSQKVSIHMTRRINNPDGSFAGVAIIAMDPNYFTKFYREMDLSENYTIRLVGLDGIVRASNHVSELDADMTGSDLFLQIKNASAGFYSTRGRIFGKTLEVSYRTMPDYPVIIQVGVSEQALAPFVQRRNVYLAVAGGVSLFILFSAGYIIARARKQRRDETWLRTFVANTPIVFYAIDLGGHFMLSEGLGLKKIGLEAGEAVGHSVFEMYPDFPDILDAFRRAAEGEAVFFEHKVGEVYLNNRLIPVFDDNGRVIAVVGAAVDITERVLAEQRLQESFEKLTATHEELIATEEELRIQYGELDKANQDLVSQNAVLEALREIAAKLMSQTDRDWLLKTVITWATASAGTPHGNIALLNEEEMVMDELDGLGLFEDHAGIKLPLDTGIIGQVYRTGQPVVIRSYNTWTSRLLHPALDEVRCFAQVPLKREDKVIGVIGVAFTSENHHFGEKELELLTRFAELASIAVENVRKMDELLRSKKTAIDIFNAVGDGLLVNDGETGEILAVNYRLQEWFGYSEKEFKEQGITLISTAANKETALQVIRATVKEGPQPLYERETYDREGRRLILEISSTPVEIDGKTRCLASMRDITSRKQMEEGLEYLRQRDAMTGVYNRAYFETDIIRMQAGKYCYVGIFVCDVDGLKLINDTLGHRQGDDLLKQVAGLLAAGIKAPNYVARIGGDEFAVVLFDSTKEQMEELEQYYRLQVEAYNDESPQLPLSLSIGWALGEETVHVESVFKTADNNMYRQKLHQSQSVRGSIVQTLMKALEVRDHITEGHADRLSILMEMMGQHLSLPKGTISDLRLFAKFHDIGKVGIPDSILKKPGKLTEDEMNIMRQHCEIGFRIAKSSPDLEPIADWVLKHQEHWNGKGYPLGISGEEIPIQCRILSIVDAYDAMTSDRPYRKAMSSEDALAEIRRCSGTQFDPVLAEKFINLLSLEIV</sequence>
<keyword evidence="4 6" id="KW-1133">Transmembrane helix</keyword>
<dbReference type="Gene3D" id="3.30.450.40">
    <property type="match status" value="1"/>
</dbReference>
<keyword evidence="3 6" id="KW-0812">Transmembrane</keyword>
<dbReference type="InterPro" id="IPR000014">
    <property type="entry name" value="PAS"/>
</dbReference>
<keyword evidence="11" id="KW-1185">Reference proteome</keyword>
<feature type="transmembrane region" description="Helical" evidence="6">
    <location>
        <begin position="18"/>
        <end position="37"/>
    </location>
</feature>
<evidence type="ECO:0000256" key="1">
    <source>
        <dbReference type="ARBA" id="ARBA00004651"/>
    </source>
</evidence>
<dbReference type="Gene3D" id="3.30.70.270">
    <property type="match status" value="1"/>
</dbReference>
<dbReference type="InterPro" id="IPR037522">
    <property type="entry name" value="HD_GYP_dom"/>
</dbReference>
<evidence type="ECO:0000256" key="6">
    <source>
        <dbReference type="SAM" id="Phobius"/>
    </source>
</evidence>
<dbReference type="SMART" id="SM00471">
    <property type="entry name" value="HDc"/>
    <property type="match status" value="1"/>
</dbReference>
<dbReference type="InterPro" id="IPR033479">
    <property type="entry name" value="dCache_1"/>
</dbReference>
<dbReference type="AlphaFoldDB" id="A0A1W2E6S4"/>
<reference evidence="10 11" key="1">
    <citation type="submission" date="2017-04" db="EMBL/GenBank/DDBJ databases">
        <authorList>
            <person name="Afonso C.L."/>
            <person name="Miller P.J."/>
            <person name="Scott M.A."/>
            <person name="Spackman E."/>
            <person name="Goraichik I."/>
            <person name="Dimitrov K.M."/>
            <person name="Suarez D.L."/>
            <person name="Swayne D.E."/>
        </authorList>
    </citation>
    <scope>NUCLEOTIDE SEQUENCE [LARGE SCALE GENOMIC DNA]</scope>
    <source>
        <strain evidence="10 11">DSM 5090</strain>
    </source>
</reference>
<dbReference type="GO" id="GO:0005886">
    <property type="term" value="C:plasma membrane"/>
    <property type="evidence" value="ECO:0007669"/>
    <property type="project" value="UniProtKB-SubCell"/>
</dbReference>
<dbReference type="NCBIfam" id="TIGR00229">
    <property type="entry name" value="sensory_box"/>
    <property type="match status" value="2"/>
</dbReference>
<feature type="transmembrane region" description="Helical" evidence="6">
    <location>
        <begin position="316"/>
        <end position="339"/>
    </location>
</feature>
<dbReference type="InterPro" id="IPR013656">
    <property type="entry name" value="PAS_4"/>
</dbReference>
<dbReference type="EMBL" id="FWXI01000021">
    <property type="protein sequence ID" value="SMD05483.1"/>
    <property type="molecule type" value="Genomic_DNA"/>
</dbReference>
<dbReference type="InterPro" id="IPR000700">
    <property type="entry name" value="PAS-assoc_C"/>
</dbReference>
<dbReference type="SMART" id="SM00091">
    <property type="entry name" value="PAS"/>
    <property type="match status" value="2"/>
</dbReference>
<dbReference type="PROSITE" id="PS51832">
    <property type="entry name" value="HD_GYP"/>
    <property type="match status" value="1"/>
</dbReference>
<dbReference type="InterPro" id="IPR003607">
    <property type="entry name" value="HD/PDEase_dom"/>
</dbReference>
<dbReference type="STRING" id="112901.SAMN04488500_12163"/>
<accession>A0A1W2E6S4</accession>
<dbReference type="InterPro" id="IPR000160">
    <property type="entry name" value="GGDEF_dom"/>
</dbReference>
<proteinExistence type="predicted"/>
<dbReference type="InterPro" id="IPR043128">
    <property type="entry name" value="Rev_trsase/Diguanyl_cyclase"/>
</dbReference>
<dbReference type="Pfam" id="PF13426">
    <property type="entry name" value="PAS_9"/>
    <property type="match status" value="1"/>
</dbReference>
<dbReference type="Pfam" id="PF02743">
    <property type="entry name" value="dCache_1"/>
    <property type="match status" value="1"/>
</dbReference>
<dbReference type="SUPFAM" id="SSF55781">
    <property type="entry name" value="GAF domain-like"/>
    <property type="match status" value="1"/>
</dbReference>
<dbReference type="SUPFAM" id="SSF109604">
    <property type="entry name" value="HD-domain/PDEase-like"/>
    <property type="match status" value="1"/>
</dbReference>
<dbReference type="PANTHER" id="PTHR43155:SF2">
    <property type="entry name" value="CYCLIC DI-GMP PHOSPHODIESTERASE PA4108"/>
    <property type="match status" value="1"/>
</dbReference>
<dbReference type="Pfam" id="PF00990">
    <property type="entry name" value="GGDEF"/>
    <property type="match status" value="1"/>
</dbReference>
<dbReference type="Gene3D" id="1.10.3210.10">
    <property type="entry name" value="Hypothetical protein af1432"/>
    <property type="match status" value="1"/>
</dbReference>
<dbReference type="NCBIfam" id="TIGR00254">
    <property type="entry name" value="GGDEF"/>
    <property type="match status" value="1"/>
</dbReference>
<dbReference type="PANTHER" id="PTHR43155">
    <property type="entry name" value="CYCLIC DI-GMP PHOSPHODIESTERASE PA4108-RELATED"/>
    <property type="match status" value="1"/>
</dbReference>
<dbReference type="SMART" id="SM00086">
    <property type="entry name" value="PAC"/>
    <property type="match status" value="2"/>
</dbReference>
<keyword evidence="2" id="KW-1003">Cell membrane</keyword>
<evidence type="ECO:0000313" key="11">
    <source>
        <dbReference type="Proteomes" id="UP000192738"/>
    </source>
</evidence>
<organism evidence="10 11">
    <name type="scientific">Sporomusa malonica</name>
    <dbReference type="NCBI Taxonomy" id="112901"/>
    <lineage>
        <taxon>Bacteria</taxon>
        <taxon>Bacillati</taxon>
        <taxon>Bacillota</taxon>
        <taxon>Negativicutes</taxon>
        <taxon>Selenomonadales</taxon>
        <taxon>Sporomusaceae</taxon>
        <taxon>Sporomusa</taxon>
    </lineage>
</organism>